<comment type="caution">
    <text evidence="2">The sequence shown here is derived from an EMBL/GenBank/DDBJ whole genome shotgun (WGS) entry which is preliminary data.</text>
</comment>
<sequence>MEAAPSPRPLPSPAPARVDHGRRNLLLGMGWLAAAAAMPWPARAASPAAHLPSGINLRPIPRTGEQLPVLGLGTFLAFDRLPGAPRQALQEVFSIYWDAGARLVDTSPLYGTAEVSVGDIAARLGVSDALFVANKIWSTGDYLADDSHARRSLALSCERLWRERIDLMQCHSLVNVEVLVPILQAWKQEGLVRYFGITHYENPYHALLAQWIERARPDFVQVNYSIANPAAEREVLPAALANGTAVLCNMPFEKGRLFTLVRDRPLPPFARELGITGWAEFFLKWVASHPAVTCVLAATANPAHARENVRALRGPLPDAGMRERMRAYVAALPGFAEVLRQPWYPGRRYEGLVSRAQRALRERLQP</sequence>
<proteinExistence type="predicted"/>
<dbReference type="SUPFAM" id="SSF51430">
    <property type="entry name" value="NAD(P)-linked oxidoreductase"/>
    <property type="match status" value="1"/>
</dbReference>
<evidence type="ECO:0000313" key="3">
    <source>
        <dbReference type="Proteomes" id="UP000717981"/>
    </source>
</evidence>
<dbReference type="PANTHER" id="PTHR43312:SF1">
    <property type="entry name" value="NADP-DEPENDENT OXIDOREDUCTASE DOMAIN-CONTAINING PROTEIN"/>
    <property type="match status" value="1"/>
</dbReference>
<dbReference type="PANTHER" id="PTHR43312">
    <property type="entry name" value="D-THREO-ALDOSE 1-DEHYDROGENASE"/>
    <property type="match status" value="1"/>
</dbReference>
<dbReference type="InterPro" id="IPR036812">
    <property type="entry name" value="NAD(P)_OxRdtase_dom_sf"/>
</dbReference>
<dbReference type="Gene3D" id="3.20.20.100">
    <property type="entry name" value="NADP-dependent oxidoreductase domain"/>
    <property type="match status" value="1"/>
</dbReference>
<name>A0A921NUP7_9GAMM</name>
<gene>
    <name evidence="2" type="ORF">CR938_09795</name>
</gene>
<evidence type="ECO:0000313" key="2">
    <source>
        <dbReference type="EMBL" id="KAF1688508.1"/>
    </source>
</evidence>
<keyword evidence="3" id="KW-1185">Reference proteome</keyword>
<dbReference type="CDD" id="cd19095">
    <property type="entry name" value="AKR_PA4992-like"/>
    <property type="match status" value="1"/>
</dbReference>
<feature type="domain" description="NADP-dependent oxidoreductase" evidence="1">
    <location>
        <begin position="70"/>
        <end position="321"/>
    </location>
</feature>
<protein>
    <submittedName>
        <fullName evidence="2">Aldo/keto reductase</fullName>
    </submittedName>
</protein>
<accession>A0A921NUP7</accession>
<dbReference type="AlphaFoldDB" id="A0A921NUP7"/>
<dbReference type="InterPro" id="IPR053135">
    <property type="entry name" value="AKR2_Oxidoreductase"/>
</dbReference>
<dbReference type="Pfam" id="PF00248">
    <property type="entry name" value="Aldo_ket_red"/>
    <property type="match status" value="1"/>
</dbReference>
<dbReference type="PROSITE" id="PS51318">
    <property type="entry name" value="TAT"/>
    <property type="match status" value="1"/>
</dbReference>
<evidence type="ECO:0000259" key="1">
    <source>
        <dbReference type="Pfam" id="PF00248"/>
    </source>
</evidence>
<dbReference type="OrthoDB" id="8563187at2"/>
<dbReference type="InterPro" id="IPR023210">
    <property type="entry name" value="NADP_OxRdtase_dom"/>
</dbReference>
<reference evidence="2" key="1">
    <citation type="submission" date="2017-10" db="EMBL/GenBank/DDBJ databases">
        <title>Whole genome sequencing of members of genus Pseudoxanthomonas.</title>
        <authorList>
            <person name="Kumar S."/>
            <person name="Bansal K."/>
            <person name="Kaur A."/>
            <person name="Patil P."/>
            <person name="Sharma S."/>
            <person name="Patil P.B."/>
        </authorList>
    </citation>
    <scope>NUCLEOTIDE SEQUENCE</scope>
    <source>
        <strain evidence="2">DSM 22914</strain>
    </source>
</reference>
<dbReference type="Proteomes" id="UP000717981">
    <property type="component" value="Unassembled WGS sequence"/>
</dbReference>
<dbReference type="EMBL" id="PDWK01000047">
    <property type="protein sequence ID" value="KAF1688508.1"/>
    <property type="molecule type" value="Genomic_DNA"/>
</dbReference>
<dbReference type="InterPro" id="IPR006311">
    <property type="entry name" value="TAT_signal"/>
</dbReference>
<organism evidence="2 3">
    <name type="scientific">Pseudoxanthomonas taiwanensis</name>
    <dbReference type="NCBI Taxonomy" id="176598"/>
    <lineage>
        <taxon>Bacteria</taxon>
        <taxon>Pseudomonadati</taxon>
        <taxon>Pseudomonadota</taxon>
        <taxon>Gammaproteobacteria</taxon>
        <taxon>Lysobacterales</taxon>
        <taxon>Lysobacteraceae</taxon>
        <taxon>Pseudoxanthomonas</taxon>
    </lineage>
</organism>